<sequence>MSRKRQELYGRLQWSRQNQEGLVLEKHATELGDEHLPPLIRNVASHRAGSPNDILRPSSREGVLLSNLHIPSGANSEQGLRRPSLGQPIRGKSPSKEPHLRKSLPNPTRGSAQSVWDPMRPETASDQTRHSLHESAVTAIPGTGPRAIHALKQHLTALSRQTGQKVSSLDFQPEQIQLSLPSKDELYRKDPLNMTREEQHMTYEQAREEAWSRDGYQSSLARTLRLGAPASPPRDHRYDYPTAAPSSADREEDVFSMRSSQPLNVGAVKAWSEPAESVILGSEVEDSPLSRNRTMAMSVQQKVTQVVLDAQTKVDYIKMQHDYFDDMLKKLRGAPGYRDLTLTPKSALPDLKTALSAVRKRDEAQKLEVARARAFAENEGRRAEAALKAGRLQSVEDEDVDEDDDFEGLGRRNQLEPMSSGSDLRANDLFKKTSFMSAMKTDSMRHSSPFPAPDVDHNHRVTSMKALYIPGQEYSRISSGGSLSPNNSAKQVGMMSRLSAGHGLMRHSTTMTLLAGRRSKPLGSTKKQGSFRAGTLFIPDARIAPDHEDDAALDRVLQGLQDGDVTLMGKENGASTYSQLVKPALNSASAPFTLGDAEEWDPELTLGWSNRGIGDKKMGVLRDTLLSNTHLTGIKLAGNNLGNECVADVLATLSLPEAPHIRQIDFSANTRLNWRCSQAIAAALGFVASGPVEFDPDAPPDTPQLPSNPIEMLRLSRLLLNGVKLGDKGAVIIAKALKTNRILKELDLSRCNISDTGGAALLAALEEGCLVSLNLSWNALRGESAKALKHTLGSNGSLQKIDLGHNGLSDQDASVILMGLTHHGTWRNVDLSYNNLGAGSALVISELTDILGKKAAEFVHVGTYAATWDLEQFPAGCIDTRGWKEPLQGSPKKPAARLPYHDEFGMQLRFGPMLMEVGGNPIGFAGLRQVLHSLDWMSMILEEAVVEMRGGEQLEEKDLPPWPIHIRIGNCNVDITDIPPEGSEVEGMDAASPNPFLPSIMKLMEVEEKEKNKKKGKSTTKKSKKVEVKVVKEYFLTTQSQSLDLTSPAGKYQINLSHPASWLVLRHLMDLLTQLKAANAQGILSDVSVTMKEISINDRPCKMEKLNTAADLEHGLVKFNIQSPSILLASEPAPITDMVVDWMMVTLGDVSCANLWKLSVIAVACSHFYFTWEQALRLIELFDPDMATSERLRASEMLYARCVQPLDFWLEALPNLPPLQAEMLMARMGELAAFDIDNPSGKFMLNLSRGIDRFIAMRLQDVSVLENSWKTCKYFLNWRNAMVNGSKLNLEGLQKLRDYTIPSSGTLRIDYVTYRVPEQGSHPCPQSELKALLSQLRRINQSYGKELLALRREYLPFAQLQSSKDAAAAKAVTQRRKGFSAAKTLNMSVRHLAGRLESLSGSSTDQNNAAAAPPPKPWWQEAGFTSVGTVLLTRYTEATRAREARVAALAAKHKAEMEAQSLSAGYVRSYGRVLSMVPGGRQHSMTLLEEETRPATSPAGLTLKPEDVRPDSKGGAESKSQPSAASRPSSPSRKIKTPAGKGQSKTSPPLQPPQYRTIGASLSPDEELQAQELVASLLSVSGIEDVAKLLCKYSAKHTARALYMLLRLDQINGAKAAAMLLDCMSPISAIRFVFQLFDQVQPILPSEVRQKLLNACQPELVKHLNTLQTEVNGLALKRSRQIRITLQCFASFNDVSSTQVLSILRALKYEQDRCSAMVTLWARIVDRPGIYNNFQALNVEEQRQVLNRLGYWHVWTTIGYPQNLHFYLDLTDPEQKDVARDIVKLGCKASMATKAAAKAQGSTQAAQHLLNLRGNGSLMSIAEDDKMWMMIDNSYRNLEFDFAPVPEQADYKKLMAVTTIQRRWRSLCKARKAMLRYNEEEGSGVTSRPFTPF</sequence>
<dbReference type="GO" id="GO:0031267">
    <property type="term" value="F:small GTPase binding"/>
    <property type="evidence" value="ECO:0007669"/>
    <property type="project" value="TreeGrafter"/>
</dbReference>
<dbReference type="Proteomes" id="UP000232323">
    <property type="component" value="Unassembled WGS sequence"/>
</dbReference>
<dbReference type="InterPro" id="IPR027038">
    <property type="entry name" value="RanGap"/>
</dbReference>
<evidence type="ECO:0000256" key="4">
    <source>
        <dbReference type="ARBA" id="ARBA00022737"/>
    </source>
</evidence>
<dbReference type="EMBL" id="BEGY01000001">
    <property type="protein sequence ID" value="GAX72927.1"/>
    <property type="molecule type" value="Genomic_DNA"/>
</dbReference>
<dbReference type="PANTHER" id="PTHR24113">
    <property type="entry name" value="RAN GTPASE-ACTIVATING PROTEIN 1"/>
    <property type="match status" value="1"/>
</dbReference>
<dbReference type="Gene3D" id="3.80.10.10">
    <property type="entry name" value="Ribonuclease Inhibitor"/>
    <property type="match status" value="3"/>
</dbReference>
<evidence type="ECO:0000256" key="2">
    <source>
        <dbReference type="ARBA" id="ARBA00022468"/>
    </source>
</evidence>
<feature type="compositionally biased region" description="Low complexity" evidence="5">
    <location>
        <begin position="1518"/>
        <end position="1532"/>
    </location>
</feature>
<feature type="region of interest" description="Disordered" evidence="5">
    <location>
        <begin position="227"/>
        <end position="251"/>
    </location>
</feature>
<evidence type="ECO:0000313" key="6">
    <source>
        <dbReference type="EMBL" id="GAX72927.1"/>
    </source>
</evidence>
<dbReference type="InterPro" id="IPR032675">
    <property type="entry name" value="LRR_dom_sf"/>
</dbReference>
<feature type="region of interest" description="Disordered" evidence="5">
    <location>
        <begin position="1399"/>
        <end position="1418"/>
    </location>
</feature>
<evidence type="ECO:0000313" key="7">
    <source>
        <dbReference type="Proteomes" id="UP000232323"/>
    </source>
</evidence>
<dbReference type="PANTHER" id="PTHR24113:SF12">
    <property type="entry name" value="RAN GTPASE-ACTIVATING PROTEIN 1"/>
    <property type="match status" value="1"/>
</dbReference>
<proteinExistence type="predicted"/>
<reference evidence="6 7" key="1">
    <citation type="submission" date="2017-08" db="EMBL/GenBank/DDBJ databases">
        <title>Acidophilic green algal genome provides insights into adaptation to an acidic environment.</title>
        <authorList>
            <person name="Hirooka S."/>
            <person name="Hirose Y."/>
            <person name="Kanesaki Y."/>
            <person name="Higuchi S."/>
            <person name="Fujiwara T."/>
            <person name="Onuma R."/>
            <person name="Era A."/>
            <person name="Ohbayashi R."/>
            <person name="Uzuka A."/>
            <person name="Nozaki H."/>
            <person name="Yoshikawa H."/>
            <person name="Miyagishima S.Y."/>
        </authorList>
    </citation>
    <scope>NUCLEOTIDE SEQUENCE [LARGE SCALE GENOMIC DNA]</scope>
    <source>
        <strain evidence="6 7">NIES-2499</strain>
    </source>
</reference>
<dbReference type="SUPFAM" id="SSF52047">
    <property type="entry name" value="RNI-like"/>
    <property type="match status" value="1"/>
</dbReference>
<feature type="region of interest" description="Disordered" evidence="5">
    <location>
        <begin position="1491"/>
        <end position="1558"/>
    </location>
</feature>
<dbReference type="GO" id="GO:0005829">
    <property type="term" value="C:cytosol"/>
    <property type="evidence" value="ECO:0007669"/>
    <property type="project" value="TreeGrafter"/>
</dbReference>
<gene>
    <name evidence="6" type="ORF">CEUSTIGMA_g382.t1</name>
</gene>
<protein>
    <recommendedName>
        <fullName evidence="8">DUF4476 domain-containing protein</fullName>
    </recommendedName>
</protein>
<dbReference type="GO" id="GO:0048471">
    <property type="term" value="C:perinuclear region of cytoplasm"/>
    <property type="evidence" value="ECO:0007669"/>
    <property type="project" value="TreeGrafter"/>
</dbReference>
<organism evidence="6 7">
    <name type="scientific">Chlamydomonas eustigma</name>
    <dbReference type="NCBI Taxonomy" id="1157962"/>
    <lineage>
        <taxon>Eukaryota</taxon>
        <taxon>Viridiplantae</taxon>
        <taxon>Chlorophyta</taxon>
        <taxon>core chlorophytes</taxon>
        <taxon>Chlorophyceae</taxon>
        <taxon>CS clade</taxon>
        <taxon>Chlamydomonadales</taxon>
        <taxon>Chlamydomonadaceae</taxon>
        <taxon>Chlamydomonas</taxon>
    </lineage>
</organism>
<dbReference type="SMART" id="SM00368">
    <property type="entry name" value="LRR_RI"/>
    <property type="match status" value="5"/>
</dbReference>
<evidence type="ECO:0000256" key="5">
    <source>
        <dbReference type="SAM" id="MobiDB-lite"/>
    </source>
</evidence>
<name>A0A250WQ11_9CHLO</name>
<dbReference type="InterPro" id="IPR001611">
    <property type="entry name" value="Leu-rich_rpt"/>
</dbReference>
<evidence type="ECO:0000256" key="1">
    <source>
        <dbReference type="ARBA" id="ARBA00004430"/>
    </source>
</evidence>
<feature type="compositionally biased region" description="Acidic residues" evidence="5">
    <location>
        <begin position="395"/>
        <end position="407"/>
    </location>
</feature>
<comment type="subcellular location">
    <subcellularLocation>
        <location evidence="1">Cytoplasm</location>
        <location evidence="1">Cytoskeleton</location>
        <location evidence="1">Cilium axoneme</location>
    </subcellularLocation>
</comment>
<feature type="compositionally biased region" description="Polar residues" evidence="5">
    <location>
        <begin position="1399"/>
        <end position="1408"/>
    </location>
</feature>
<feature type="compositionally biased region" description="Basic and acidic residues" evidence="5">
    <location>
        <begin position="1504"/>
        <end position="1516"/>
    </location>
</feature>
<evidence type="ECO:0008006" key="8">
    <source>
        <dbReference type="Google" id="ProtNLM"/>
    </source>
</evidence>
<dbReference type="GO" id="GO:0005930">
    <property type="term" value="C:axoneme"/>
    <property type="evidence" value="ECO:0007669"/>
    <property type="project" value="UniProtKB-SubCell"/>
</dbReference>
<keyword evidence="7" id="KW-1185">Reference proteome</keyword>
<feature type="compositionally biased region" description="Polar residues" evidence="5">
    <location>
        <begin position="105"/>
        <end position="114"/>
    </location>
</feature>
<dbReference type="GO" id="GO:0005096">
    <property type="term" value="F:GTPase activator activity"/>
    <property type="evidence" value="ECO:0007669"/>
    <property type="project" value="UniProtKB-KW"/>
</dbReference>
<dbReference type="Pfam" id="PF13516">
    <property type="entry name" value="LRR_6"/>
    <property type="match status" value="2"/>
</dbReference>
<keyword evidence="4" id="KW-0677">Repeat</keyword>
<dbReference type="GO" id="GO:0005634">
    <property type="term" value="C:nucleus"/>
    <property type="evidence" value="ECO:0007669"/>
    <property type="project" value="TreeGrafter"/>
</dbReference>
<evidence type="ECO:0000256" key="3">
    <source>
        <dbReference type="ARBA" id="ARBA00022614"/>
    </source>
</evidence>
<accession>A0A250WQ11</accession>
<feature type="region of interest" description="Disordered" evidence="5">
    <location>
        <begin position="389"/>
        <end position="427"/>
    </location>
</feature>
<comment type="caution">
    <text evidence="6">The sequence shown here is derived from an EMBL/GenBank/DDBJ whole genome shotgun (WGS) entry which is preliminary data.</text>
</comment>
<dbReference type="OrthoDB" id="76105at2759"/>
<keyword evidence="2" id="KW-0343">GTPase activation</keyword>
<feature type="region of interest" description="Disordered" evidence="5">
    <location>
        <begin position="70"/>
        <end position="132"/>
    </location>
</feature>
<keyword evidence="3" id="KW-0433">Leucine-rich repeat</keyword>
<dbReference type="GO" id="GO:0006913">
    <property type="term" value="P:nucleocytoplasmic transport"/>
    <property type="evidence" value="ECO:0007669"/>
    <property type="project" value="TreeGrafter"/>
</dbReference>